<proteinExistence type="predicted"/>
<protein>
    <submittedName>
        <fullName evidence="1">Uncharacterized protein</fullName>
    </submittedName>
</protein>
<name>A0AAJ2EWB0_9PSED</name>
<evidence type="ECO:0000313" key="2">
    <source>
        <dbReference type="Proteomes" id="UP001268036"/>
    </source>
</evidence>
<dbReference type="AlphaFoldDB" id="A0AAJ2EWB0"/>
<evidence type="ECO:0000313" key="1">
    <source>
        <dbReference type="EMBL" id="MDR6234567.1"/>
    </source>
</evidence>
<accession>A0AAJ2EWB0</accession>
<gene>
    <name evidence="1" type="ORF">QE440_002308</name>
</gene>
<sequence length="130" mass="14362">MYTLPDDFDFQLLSGCYLEMVCFGVCVTRLDFSRPQIAPGIPPYKVSFCVEAGLTYQVSGVSGVREFTDSSTSAPLLDFLLKDVVLVEKIEIATLQISFSSGDRIVVEADRCSEYESYTIYLDSGDVVVV</sequence>
<comment type="caution">
    <text evidence="1">The sequence shown here is derived from an EMBL/GenBank/DDBJ whole genome shotgun (WGS) entry which is preliminary data.</text>
</comment>
<reference evidence="1" key="1">
    <citation type="submission" date="2023-08" db="EMBL/GenBank/DDBJ databases">
        <title>Functional and genomic diversity of the sorghum phyllosphere microbiome.</title>
        <authorList>
            <person name="Shade A."/>
        </authorList>
    </citation>
    <scope>NUCLEOTIDE SEQUENCE</scope>
    <source>
        <strain evidence="1">SORGH_AS_0201</strain>
    </source>
</reference>
<dbReference type="EMBL" id="JAVJAF010000001">
    <property type="protein sequence ID" value="MDR6234567.1"/>
    <property type="molecule type" value="Genomic_DNA"/>
</dbReference>
<organism evidence="1 2">
    <name type="scientific">Pseudomonas oryzihabitans</name>
    <dbReference type="NCBI Taxonomy" id="47885"/>
    <lineage>
        <taxon>Bacteria</taxon>
        <taxon>Pseudomonadati</taxon>
        <taxon>Pseudomonadota</taxon>
        <taxon>Gammaproteobacteria</taxon>
        <taxon>Pseudomonadales</taxon>
        <taxon>Pseudomonadaceae</taxon>
        <taxon>Pseudomonas</taxon>
    </lineage>
</organism>
<dbReference type="RefSeq" id="WP_309758415.1">
    <property type="nucleotide sequence ID" value="NZ_JAVJAF010000001.1"/>
</dbReference>
<dbReference type="Proteomes" id="UP001268036">
    <property type="component" value="Unassembled WGS sequence"/>
</dbReference>